<dbReference type="GO" id="GO:0030430">
    <property type="term" value="C:host cell cytoplasm"/>
    <property type="evidence" value="ECO:0007669"/>
    <property type="project" value="UniProtKB-SubCell"/>
</dbReference>
<proteinExistence type="inferred from homology"/>
<dbReference type="PANTHER" id="PTHR38107">
    <property type="match status" value="1"/>
</dbReference>
<evidence type="ECO:0000256" key="3">
    <source>
        <dbReference type="ARBA" id="ARBA00022612"/>
    </source>
</evidence>
<evidence type="ECO:0000256" key="6">
    <source>
        <dbReference type="ARBA" id="ARBA00022852"/>
    </source>
</evidence>
<dbReference type="InterPro" id="IPR023346">
    <property type="entry name" value="Lysozyme-like_dom_sf"/>
</dbReference>
<dbReference type="GO" id="GO:0042742">
    <property type="term" value="P:defense response to bacterium"/>
    <property type="evidence" value="ECO:0007669"/>
    <property type="project" value="UniProtKB-KW"/>
</dbReference>
<keyword evidence="3 9" id="KW-1188">Viral release from host cell</keyword>
<organism evidence="11 12">
    <name type="scientific">Rhodobacter phage RcCronus</name>
    <dbReference type="NCBI Taxonomy" id="1662333"/>
    <lineage>
        <taxon>Viruses</taxon>
        <taxon>Duplodnaviria</taxon>
        <taxon>Heunggongvirae</taxon>
        <taxon>Uroviricota</taxon>
        <taxon>Caudoviricetes</taxon>
        <taxon>Cronusvirus</taxon>
        <taxon>Cronusvirus cronus</taxon>
    </lineage>
</organism>
<evidence type="ECO:0000256" key="8">
    <source>
        <dbReference type="ARBA" id="ARBA00023295"/>
    </source>
</evidence>
<evidence type="ECO:0000256" key="9">
    <source>
        <dbReference type="HAMAP-Rule" id="MF_04110"/>
    </source>
</evidence>
<dbReference type="CDD" id="cd16900">
    <property type="entry name" value="endolysin_R21-like"/>
    <property type="match status" value="1"/>
</dbReference>
<comment type="similarity">
    <text evidence="9 10">Belongs to the glycosyl hydrolase 24 family.</text>
</comment>
<evidence type="ECO:0000256" key="1">
    <source>
        <dbReference type="ARBA" id="ARBA00000632"/>
    </source>
</evidence>
<comment type="subcellular location">
    <subcellularLocation>
        <location evidence="9">Host cytoplasm</location>
    </subcellularLocation>
    <text evidence="9">The endolysin is cytoplasmic, but can reach the periplasmic space with the help of the holins which disrupt the host cell membrane.</text>
</comment>
<keyword evidence="12" id="KW-1185">Reference proteome</keyword>
<feature type="active site" description="Proton donor/acceptor" evidence="9">
    <location>
        <position position="57"/>
    </location>
</feature>
<evidence type="ECO:0000256" key="4">
    <source>
        <dbReference type="ARBA" id="ARBA00022638"/>
    </source>
</evidence>
<dbReference type="GO" id="GO:0009253">
    <property type="term" value="P:peptidoglycan catabolic process"/>
    <property type="evidence" value="ECO:0007669"/>
    <property type="project" value="UniProtKB-UniRule"/>
</dbReference>
<comment type="function">
    <text evidence="9">Endolysin with lysozyme activity that degrades host peptidoglycans and participates with the holin and spanin proteins in the sequential events which lead to the programmed host cell lysis releasing the mature viral particles. Once the holin has permeabilized the host cell membrane, the endolysin can reach the periplasm and break down the peptidoglycan layer.</text>
</comment>
<dbReference type="GO" id="GO:0016998">
    <property type="term" value="P:cell wall macromolecule catabolic process"/>
    <property type="evidence" value="ECO:0007669"/>
    <property type="project" value="InterPro"/>
</dbReference>
<dbReference type="SUPFAM" id="SSF53955">
    <property type="entry name" value="Lysozyme-like"/>
    <property type="match status" value="1"/>
</dbReference>
<evidence type="ECO:0000256" key="7">
    <source>
        <dbReference type="ARBA" id="ARBA00023142"/>
    </source>
</evidence>
<dbReference type="EMBL" id="KR935217">
    <property type="protein sequence ID" value="AKU43292.1"/>
    <property type="molecule type" value="Genomic_DNA"/>
</dbReference>
<dbReference type="EC" id="3.2.1.17" evidence="9"/>
<keyword evidence="9" id="KW-1035">Host cytoplasm</keyword>
<dbReference type="InterPro" id="IPR023347">
    <property type="entry name" value="Lysozyme_dom_sf"/>
</dbReference>
<accession>A0A0K1LLB0</accession>
<dbReference type="Gene3D" id="1.10.530.40">
    <property type="match status" value="1"/>
</dbReference>
<comment type="catalytic activity">
    <reaction evidence="1 9 10">
        <text>Hydrolysis of (1-&gt;4)-beta-linkages between N-acetylmuramic acid and N-acetyl-D-glucosamine residues in a peptidoglycan and between N-acetyl-D-glucosamine residues in chitodextrins.</text>
        <dbReference type="EC" id="3.2.1.17"/>
    </reaction>
</comment>
<keyword evidence="6 9" id="KW-0204">Cytolysis</keyword>
<protein>
    <recommendedName>
        <fullName evidence="9">Endolysin</fullName>
        <ecNumber evidence="9">3.2.1.17</ecNumber>
    </recommendedName>
    <alternativeName>
        <fullName evidence="9">Lysis protein</fullName>
    </alternativeName>
    <alternativeName>
        <fullName evidence="9">Lysozyme</fullName>
    </alternativeName>
    <alternativeName>
        <fullName evidence="9">Muramidase</fullName>
    </alternativeName>
</protein>
<sequence length="183" mass="18911">MVPLFIGLALGVGLILGRIRRAPVKATAAGGAVAAILSAAAAFVGPWEGLETDAYLDRIASPAVWTVCYGETRGVKAGDSYTAEECADKLAVALGEYRGQLAACIPDLPRQPEGVQVALTSWAYNVGGGAACGSTLARKANAGDWRGACDQLPRWNKAGGKVVRGLTNRRAAERELCIKAIGG</sequence>
<dbReference type="InterPro" id="IPR034690">
    <property type="entry name" value="Endolysin_T4_type"/>
</dbReference>
<dbReference type="GO" id="GO:0003796">
    <property type="term" value="F:lysozyme activity"/>
    <property type="evidence" value="ECO:0007669"/>
    <property type="project" value="UniProtKB-UniRule"/>
</dbReference>
<feature type="active site" description="Proton donor/acceptor" evidence="9">
    <location>
        <position position="48"/>
    </location>
</feature>
<dbReference type="InterPro" id="IPR002196">
    <property type="entry name" value="Glyco_hydro_24"/>
</dbReference>
<keyword evidence="5 9" id="KW-0378">Hydrolase</keyword>
<name>A0A0K1LLB0_9CAUD</name>
<keyword evidence="7 9" id="KW-0578">Host cell lysis by virus</keyword>
<dbReference type="GO" id="GO:0044659">
    <property type="term" value="P:viral release from host cell by cytolysis"/>
    <property type="evidence" value="ECO:0007669"/>
    <property type="project" value="UniProtKB-UniRule"/>
</dbReference>
<dbReference type="HAMAP" id="MF_04110">
    <property type="entry name" value="ENDOLYSIN_T4"/>
    <property type="match status" value="1"/>
</dbReference>
<evidence type="ECO:0000256" key="5">
    <source>
        <dbReference type="ARBA" id="ARBA00022801"/>
    </source>
</evidence>
<keyword evidence="8 9" id="KW-0326">Glycosidase</keyword>
<keyword evidence="2 9" id="KW-0929">Antimicrobial</keyword>
<keyword evidence="4 9" id="KW-0081">Bacteriolytic enzyme</keyword>
<evidence type="ECO:0000313" key="11">
    <source>
        <dbReference type="EMBL" id="AKU43292.1"/>
    </source>
</evidence>
<evidence type="ECO:0000256" key="10">
    <source>
        <dbReference type="RuleBase" id="RU003788"/>
    </source>
</evidence>
<dbReference type="PANTHER" id="PTHR38107:SF3">
    <property type="entry name" value="LYSOZYME RRRD-RELATED"/>
    <property type="match status" value="1"/>
</dbReference>
<gene>
    <name evidence="11" type="ORF">RCCRONUS_3</name>
</gene>
<dbReference type="Proteomes" id="UP000229633">
    <property type="component" value="Segment"/>
</dbReference>
<reference evidence="11 12" key="1">
    <citation type="journal article" date="2016" name="Genome Announc.">
        <title>Complete Genome Sequences of Five Bacteriophages That Infect Rhodobacter capsulatus.</title>
        <authorList>
            <person name="Bollivar D.W."/>
            <person name="Bernardoni B."/>
            <person name="Bockman M.R."/>
            <person name="Miller B.M."/>
            <person name="Russell D.A."/>
            <person name="Delesalle V.A."/>
            <person name="Krukonis G.P."/>
            <person name="Hatfull G.F."/>
            <person name="Cross M.R."/>
            <person name="Szewczyk M.M."/>
            <person name="Eppurath A."/>
        </authorList>
    </citation>
    <scope>NUCLEOTIDE SEQUENCE [LARGE SCALE GENOMIC DNA]</scope>
</reference>
<evidence type="ECO:0000313" key="12">
    <source>
        <dbReference type="Proteomes" id="UP000229633"/>
    </source>
</evidence>
<dbReference type="Pfam" id="PF00959">
    <property type="entry name" value="Phage_lysozyme"/>
    <property type="match status" value="1"/>
</dbReference>
<evidence type="ECO:0000256" key="2">
    <source>
        <dbReference type="ARBA" id="ARBA00022529"/>
    </source>
</evidence>
<dbReference type="InterPro" id="IPR051018">
    <property type="entry name" value="Bacteriophage_GH24"/>
</dbReference>